<evidence type="ECO:0000256" key="13">
    <source>
        <dbReference type="ARBA" id="ARBA00038058"/>
    </source>
</evidence>
<dbReference type="SMART" id="SM00491">
    <property type="entry name" value="HELICc2"/>
    <property type="match status" value="1"/>
</dbReference>
<name>A0A1T4VI85_9FIRM</name>
<keyword evidence="9" id="KW-0411">Iron-sulfur</keyword>
<evidence type="ECO:0000256" key="6">
    <source>
        <dbReference type="ARBA" id="ARBA00022806"/>
    </source>
</evidence>
<evidence type="ECO:0000256" key="12">
    <source>
        <dbReference type="ARBA" id="ARBA00023235"/>
    </source>
</evidence>
<keyword evidence="3" id="KW-0547">Nucleotide-binding</keyword>
<dbReference type="GO" id="GO:0005524">
    <property type="term" value="F:ATP binding"/>
    <property type="evidence" value="ECO:0007669"/>
    <property type="project" value="UniProtKB-KW"/>
</dbReference>
<dbReference type="PROSITE" id="PS51193">
    <property type="entry name" value="HELICASE_ATP_BIND_2"/>
    <property type="match status" value="1"/>
</dbReference>
<gene>
    <name evidence="15" type="ORF">SAMN02745111_01003</name>
</gene>
<keyword evidence="4" id="KW-0227">DNA damage</keyword>
<dbReference type="Pfam" id="PF06733">
    <property type="entry name" value="DEAD_2"/>
    <property type="match status" value="1"/>
</dbReference>
<reference evidence="15 16" key="1">
    <citation type="submission" date="2017-02" db="EMBL/GenBank/DDBJ databases">
        <authorList>
            <person name="Peterson S.W."/>
        </authorList>
    </citation>
    <scope>NUCLEOTIDE SEQUENCE [LARGE SCALE GENOMIC DNA]</scope>
    <source>
        <strain evidence="15 16">ATCC 35992</strain>
    </source>
</reference>
<dbReference type="AlphaFoldDB" id="A0A1T4VI85"/>
<evidence type="ECO:0000256" key="2">
    <source>
        <dbReference type="ARBA" id="ARBA00022723"/>
    </source>
</evidence>
<evidence type="ECO:0000256" key="9">
    <source>
        <dbReference type="ARBA" id="ARBA00023014"/>
    </source>
</evidence>
<keyword evidence="10" id="KW-0238">DNA-binding</keyword>
<dbReference type="SUPFAM" id="SSF52540">
    <property type="entry name" value="P-loop containing nucleoside triphosphate hydrolases"/>
    <property type="match status" value="2"/>
</dbReference>
<keyword evidence="1" id="KW-0004">4Fe-4S</keyword>
<proteinExistence type="inferred from homology"/>
<evidence type="ECO:0000256" key="8">
    <source>
        <dbReference type="ARBA" id="ARBA00023004"/>
    </source>
</evidence>
<dbReference type="GO" id="GO:0006281">
    <property type="term" value="P:DNA repair"/>
    <property type="evidence" value="ECO:0007669"/>
    <property type="project" value="UniProtKB-KW"/>
</dbReference>
<dbReference type="InterPro" id="IPR010614">
    <property type="entry name" value="RAD3-like_helicase_DEAD"/>
</dbReference>
<dbReference type="STRING" id="39495.SAMN02745111_01003"/>
<evidence type="ECO:0000259" key="14">
    <source>
        <dbReference type="PROSITE" id="PS51193"/>
    </source>
</evidence>
<accession>A0A1T4VI85</accession>
<dbReference type="GO" id="GO:0016818">
    <property type="term" value="F:hydrolase activity, acting on acid anhydrides, in phosphorus-containing anhydrides"/>
    <property type="evidence" value="ECO:0007669"/>
    <property type="project" value="InterPro"/>
</dbReference>
<dbReference type="InterPro" id="IPR014013">
    <property type="entry name" value="Helic_SF1/SF2_ATP-bd_DinG/Rad3"/>
</dbReference>
<evidence type="ECO:0000256" key="7">
    <source>
        <dbReference type="ARBA" id="ARBA00022840"/>
    </source>
</evidence>
<evidence type="ECO:0000256" key="1">
    <source>
        <dbReference type="ARBA" id="ARBA00022485"/>
    </source>
</evidence>
<dbReference type="OrthoDB" id="9765586at2"/>
<dbReference type="Gene3D" id="1.10.30.20">
    <property type="entry name" value="Bacterial XPD DNA helicase, FeS cluster domain"/>
    <property type="match status" value="1"/>
</dbReference>
<dbReference type="SMART" id="SM00488">
    <property type="entry name" value="DEXDc2"/>
    <property type="match status" value="1"/>
</dbReference>
<dbReference type="InterPro" id="IPR045028">
    <property type="entry name" value="DinG/Rad3-like"/>
</dbReference>
<keyword evidence="16" id="KW-1185">Reference proteome</keyword>
<dbReference type="GO" id="GO:0051539">
    <property type="term" value="F:4 iron, 4 sulfur cluster binding"/>
    <property type="evidence" value="ECO:0007669"/>
    <property type="project" value="UniProtKB-KW"/>
</dbReference>
<keyword evidence="5" id="KW-0378">Hydrolase</keyword>
<evidence type="ECO:0000256" key="11">
    <source>
        <dbReference type="ARBA" id="ARBA00023204"/>
    </source>
</evidence>
<dbReference type="PANTHER" id="PTHR11472">
    <property type="entry name" value="DNA REPAIR DEAD HELICASE RAD3/XP-D SUBFAMILY MEMBER"/>
    <property type="match status" value="1"/>
</dbReference>
<dbReference type="InterPro" id="IPR042493">
    <property type="entry name" value="XPD_DNA_FeS"/>
</dbReference>
<dbReference type="InterPro" id="IPR006555">
    <property type="entry name" value="ATP-dep_Helicase_C"/>
</dbReference>
<evidence type="ECO:0000313" key="15">
    <source>
        <dbReference type="EMBL" id="SKA64649.1"/>
    </source>
</evidence>
<sequence>MDGNVKISVRNLVEFMLRYGDIDNSSGTGDVNAMLEGARIHRKIQNSMGSNYSSEVPLKLSIPYEEFDIVVDGRADGIIKNDDGFVIDEIKGIYKDVKRIEEPELLHIAQAKCYGYIYLHKLRVEAGIEEEIKYENDEKSDDEKVDEELNKEVDNDENNKYKQIDVQITYCNIETEEIKRIKRTFGYTELKEWFKALVDEYYIWEREKYYHHIDMCKSVENLRFPFEYRKGQKELAINVYKAINMEKNLFALAPTGVGKTIAMVYSAVQNLGRERAEKIFYLTAKTITRTVANDAYAILRKNGLNIKTVTLTAKEKICVLEKTNCNPDMCEYAKGHFDRINDVLFEIITNEDVITREVIEEYAFKYKVCPFELSLDVSNFVDGIICDYNYVYDPQASLKRYFANGQSGAYIFLVDEAHNLVERGRKMYSASLKKEDVLEIKNIIEDEFGIKKSNLKTKENSKEGNVSSNYNSEEAVVIASKLVKKLESVNKELLKLRKECDDGLVYYENVGNLYLKMIKAQNEFEALLAEGFDIESKDKFLEFYFNLISFIKIHELVDDNYEIYGELDYYNNFIVNLYCINPSTNLKACTEKGISTVFFSATMLPINHYKELLTGDVNEYAVYIDSPFAKDNRCIVCDTSVSSKYTRRGENEYKNIYSSIRNIIECKNGNYMVFFPSYKMLENIKDIMEEDGFDEMVNIVCQKSNMTEEEKEEFLARFDVSKHQSDTKSLVGLCVLGGIFSEGIDLTEESLIGSIIVGTGLPQVCDERNVIKEYFDSKGRDGFDFAYKIPGMNKVLQAAGRVIRTDTDRGVIALLDDRFNTWQYKQFFPREWDDVYFGNTNDIVNKIKEFWKEM</sequence>
<dbReference type="Gene3D" id="1.10.275.40">
    <property type="match status" value="1"/>
</dbReference>
<comment type="similarity">
    <text evidence="13">Belongs to the helicase family. DinG subfamily.</text>
</comment>
<keyword evidence="6 15" id="KW-0347">Helicase</keyword>
<organism evidence="15 16">
    <name type="scientific">Eubacterium uniforme</name>
    <dbReference type="NCBI Taxonomy" id="39495"/>
    <lineage>
        <taxon>Bacteria</taxon>
        <taxon>Bacillati</taxon>
        <taxon>Bacillota</taxon>
        <taxon>Clostridia</taxon>
        <taxon>Eubacteriales</taxon>
        <taxon>Eubacteriaceae</taxon>
        <taxon>Eubacterium</taxon>
    </lineage>
</organism>
<dbReference type="InterPro" id="IPR027417">
    <property type="entry name" value="P-loop_NTPase"/>
</dbReference>
<protein>
    <submittedName>
        <fullName evidence="15">Rad3-related DNA helicase</fullName>
    </submittedName>
</protein>
<dbReference type="Gene3D" id="3.40.50.300">
    <property type="entry name" value="P-loop containing nucleotide triphosphate hydrolases"/>
    <property type="match status" value="2"/>
</dbReference>
<evidence type="ECO:0000256" key="3">
    <source>
        <dbReference type="ARBA" id="ARBA00022741"/>
    </source>
</evidence>
<keyword evidence="8" id="KW-0408">Iron</keyword>
<evidence type="ECO:0000256" key="4">
    <source>
        <dbReference type="ARBA" id="ARBA00022763"/>
    </source>
</evidence>
<dbReference type="GO" id="GO:0003678">
    <property type="term" value="F:DNA helicase activity"/>
    <property type="evidence" value="ECO:0007669"/>
    <property type="project" value="InterPro"/>
</dbReference>
<dbReference type="GO" id="GO:0003677">
    <property type="term" value="F:DNA binding"/>
    <property type="evidence" value="ECO:0007669"/>
    <property type="project" value="UniProtKB-KW"/>
</dbReference>
<dbReference type="InterPro" id="IPR006554">
    <property type="entry name" value="Helicase-like_DEXD_c2"/>
</dbReference>
<keyword evidence="12" id="KW-0413">Isomerase</keyword>
<keyword evidence="7" id="KW-0067">ATP-binding</keyword>
<dbReference type="Pfam" id="PF13307">
    <property type="entry name" value="Helicase_C_2"/>
    <property type="match status" value="1"/>
</dbReference>
<dbReference type="EMBL" id="FUXZ01000005">
    <property type="protein sequence ID" value="SKA64649.1"/>
    <property type="molecule type" value="Genomic_DNA"/>
</dbReference>
<keyword evidence="11" id="KW-0234">DNA repair</keyword>
<dbReference type="Proteomes" id="UP000190814">
    <property type="component" value="Unassembled WGS sequence"/>
</dbReference>
<evidence type="ECO:0000256" key="5">
    <source>
        <dbReference type="ARBA" id="ARBA00022801"/>
    </source>
</evidence>
<dbReference type="GO" id="GO:0046872">
    <property type="term" value="F:metal ion binding"/>
    <property type="evidence" value="ECO:0007669"/>
    <property type="project" value="UniProtKB-KW"/>
</dbReference>
<evidence type="ECO:0000313" key="16">
    <source>
        <dbReference type="Proteomes" id="UP000190814"/>
    </source>
</evidence>
<evidence type="ECO:0000256" key="10">
    <source>
        <dbReference type="ARBA" id="ARBA00023125"/>
    </source>
</evidence>
<feature type="domain" description="Helicase ATP-binding" evidence="14">
    <location>
        <begin position="218"/>
        <end position="467"/>
    </location>
</feature>
<keyword evidence="2" id="KW-0479">Metal-binding</keyword>
<dbReference type="PANTHER" id="PTHR11472:SF34">
    <property type="entry name" value="REGULATOR OF TELOMERE ELONGATION HELICASE 1"/>
    <property type="match status" value="1"/>
</dbReference>